<proteinExistence type="predicted"/>
<dbReference type="EMBL" id="FOVE01000006">
    <property type="protein sequence ID" value="SFN29166.1"/>
    <property type="molecule type" value="Genomic_DNA"/>
</dbReference>
<organism evidence="1 2">
    <name type="scientific">Formivibrio citricus</name>
    <dbReference type="NCBI Taxonomy" id="83765"/>
    <lineage>
        <taxon>Bacteria</taxon>
        <taxon>Pseudomonadati</taxon>
        <taxon>Pseudomonadota</taxon>
        <taxon>Betaproteobacteria</taxon>
        <taxon>Neisseriales</taxon>
        <taxon>Chitinibacteraceae</taxon>
        <taxon>Formivibrio</taxon>
    </lineage>
</organism>
<dbReference type="Proteomes" id="UP000242869">
    <property type="component" value="Unassembled WGS sequence"/>
</dbReference>
<evidence type="ECO:0000313" key="2">
    <source>
        <dbReference type="Proteomes" id="UP000242869"/>
    </source>
</evidence>
<evidence type="ECO:0000313" key="1">
    <source>
        <dbReference type="EMBL" id="SFN29166.1"/>
    </source>
</evidence>
<name>A0A1I4XU24_9NEIS</name>
<protein>
    <submittedName>
        <fullName evidence="1">Uncharacterized protein</fullName>
    </submittedName>
</protein>
<sequence>MNFDHVLPVSSGGPPPFADAREAKEWLKLLPLINTQQSSLELRELLAHLNQSRIDALELLKSLELLREAVHTTGEGLHIHFVGKPLPLAPNELQRWQETLTLWTLFETAYVRCWRAAEENTGVLAEHRALIAERALRYALFEARGYLQIYRPVPATVWQKMFDYYRQAEESGISRTTVRDSLIEIHGSSMPQAMLIHALLLVAGGARQLTGKQLLWLDKRLDVLAARTSLAPHSPALPGKTCLQIDLALPAPALRASRPLSGETVREIDTLALAQVLTKRIKLLREGELPQKLGLGTEFGPQSVEALLVELYRRWCEQPSERPVRPAPPLKTANAALGLANVQRLVDAGRMPPPPEDVASLSKRDLEAIQLFGHASGERHSAPKISAVTEPWQILQSTAQELLLCRPASSATRIGLQQLIGIALEEGQTLLGVVRSLEETQEKLEIGLRLLPGVPQPVMARALDLARLGQDKYNEALLLPAAPALKVPASLVVPVTWHRQGRLLDIWDGESLSRVRLVQALERGSDYERVLFAPAGS</sequence>
<dbReference type="RefSeq" id="WP_091192487.1">
    <property type="nucleotide sequence ID" value="NZ_FOVE01000006.1"/>
</dbReference>
<accession>A0A1I4XU24</accession>
<dbReference type="AlphaFoldDB" id="A0A1I4XU24"/>
<gene>
    <name evidence="1" type="ORF">SAMN05660284_01105</name>
</gene>
<keyword evidence="2" id="KW-1185">Reference proteome</keyword>
<reference evidence="2" key="1">
    <citation type="submission" date="2016-10" db="EMBL/GenBank/DDBJ databases">
        <authorList>
            <person name="Varghese N."/>
            <person name="Submissions S."/>
        </authorList>
    </citation>
    <scope>NUCLEOTIDE SEQUENCE [LARGE SCALE GENOMIC DNA]</scope>
    <source>
        <strain evidence="2">DSM 6150</strain>
    </source>
</reference>
<dbReference type="OrthoDB" id="9177203at2"/>
<dbReference type="STRING" id="83765.SAMN05660284_01105"/>